<dbReference type="EMBL" id="FQZU01000024">
    <property type="protein sequence ID" value="SHK43256.1"/>
    <property type="molecule type" value="Genomic_DNA"/>
</dbReference>
<proteinExistence type="predicted"/>
<gene>
    <name evidence="1" type="ORF">SAMN02745216_03445</name>
</gene>
<dbReference type="InterPro" id="IPR003787">
    <property type="entry name" value="Sulphur_relay_DsrE/F-like"/>
</dbReference>
<accession>A0A1M6SEZ0</accession>
<dbReference type="InterPro" id="IPR027396">
    <property type="entry name" value="DsrEFH-like"/>
</dbReference>
<dbReference type="Proteomes" id="UP000183994">
    <property type="component" value="Unassembled WGS sequence"/>
</dbReference>
<evidence type="ECO:0000313" key="1">
    <source>
        <dbReference type="EMBL" id="SHK43256.1"/>
    </source>
</evidence>
<reference evidence="2" key="1">
    <citation type="submission" date="2016-11" db="EMBL/GenBank/DDBJ databases">
        <authorList>
            <person name="Varghese N."/>
            <person name="Submissions S."/>
        </authorList>
    </citation>
    <scope>NUCLEOTIDE SEQUENCE [LARGE SCALE GENOMIC DNA]</scope>
    <source>
        <strain evidence="2">DSM 16219</strain>
    </source>
</reference>
<dbReference type="SUPFAM" id="SSF75169">
    <property type="entry name" value="DsrEFH-like"/>
    <property type="match status" value="1"/>
</dbReference>
<dbReference type="OrthoDB" id="9805634at2"/>
<keyword evidence="2" id="KW-1185">Reference proteome</keyword>
<organism evidence="1 2">
    <name type="scientific">Desulfatibacillum alkenivorans DSM 16219</name>
    <dbReference type="NCBI Taxonomy" id="1121393"/>
    <lineage>
        <taxon>Bacteria</taxon>
        <taxon>Pseudomonadati</taxon>
        <taxon>Thermodesulfobacteriota</taxon>
        <taxon>Desulfobacteria</taxon>
        <taxon>Desulfobacterales</taxon>
        <taxon>Desulfatibacillaceae</taxon>
        <taxon>Desulfatibacillum</taxon>
    </lineage>
</organism>
<name>A0A1M6SEZ0_9BACT</name>
<dbReference type="Pfam" id="PF02635">
    <property type="entry name" value="DsrE"/>
    <property type="match status" value="1"/>
</dbReference>
<dbReference type="AlphaFoldDB" id="A0A1M6SEZ0"/>
<protein>
    <submittedName>
        <fullName evidence="1">Uncharacterized protein</fullName>
    </submittedName>
</protein>
<dbReference type="RefSeq" id="WP_073477491.1">
    <property type="nucleotide sequence ID" value="NZ_FQZU01000024.1"/>
</dbReference>
<evidence type="ECO:0000313" key="2">
    <source>
        <dbReference type="Proteomes" id="UP000183994"/>
    </source>
</evidence>
<dbReference type="Gene3D" id="3.40.1260.10">
    <property type="entry name" value="DsrEFH-like"/>
    <property type="match status" value="1"/>
</dbReference>
<sequence length="117" mass="13202">MNDAHSKNALVVIWSSKDPEVAMNMVFMYCKNSKIHGWWESVKLVVWGPSAKLLSENENLQTELSYMKKEGVEILACKACADQYGVSEALKELGCKVIYMGQPLTDYLKQGLHVLTF</sequence>
<dbReference type="STRING" id="1121393.SAMN02745216_03445"/>